<feature type="transmembrane region" description="Helical" evidence="1">
    <location>
        <begin position="21"/>
        <end position="41"/>
    </location>
</feature>
<dbReference type="STRING" id="888743.HMPREF9141_2544"/>
<reference evidence="2 3" key="1">
    <citation type="submission" date="2011-01" db="EMBL/GenBank/DDBJ databases">
        <authorList>
            <person name="Muzny D."/>
            <person name="Qin X."/>
            <person name="Deng J."/>
            <person name="Jiang H."/>
            <person name="Liu Y."/>
            <person name="Qu J."/>
            <person name="Song X.-Z."/>
            <person name="Zhang L."/>
            <person name="Thornton R."/>
            <person name="Coyle M."/>
            <person name="Francisco L."/>
            <person name="Jackson L."/>
            <person name="Javaid M."/>
            <person name="Korchina V."/>
            <person name="Kovar C."/>
            <person name="Mata R."/>
            <person name="Mathew T."/>
            <person name="Ngo R."/>
            <person name="Nguyen L."/>
            <person name="Nguyen N."/>
            <person name="Okwuonu G."/>
            <person name="Ongeri F."/>
            <person name="Pham C."/>
            <person name="Simmons D."/>
            <person name="Wilczek-Boney K."/>
            <person name="Hale W."/>
            <person name="Jakkamsetti A."/>
            <person name="Pham P."/>
            <person name="Ruth R."/>
            <person name="San Lucas F."/>
            <person name="Warren J."/>
            <person name="Zhang J."/>
            <person name="Zhao Z."/>
            <person name="Zhou C."/>
            <person name="Zhu D."/>
            <person name="Lee S."/>
            <person name="Bess C."/>
            <person name="Blankenburg K."/>
            <person name="Forbes L."/>
            <person name="Fu Q."/>
            <person name="Gubbala S."/>
            <person name="Hirani K."/>
            <person name="Jayaseelan J.C."/>
            <person name="Lara F."/>
            <person name="Munidasa M."/>
            <person name="Palculict T."/>
            <person name="Patil S."/>
            <person name="Pu L.-L."/>
            <person name="Saada N."/>
            <person name="Tang L."/>
            <person name="Weissenberger G."/>
            <person name="Zhu Y."/>
            <person name="Hemphill L."/>
            <person name="Shang Y."/>
            <person name="Youmans B."/>
            <person name="Ayvaz T."/>
            <person name="Ross M."/>
            <person name="Santibanez J."/>
            <person name="Aqrawi P."/>
            <person name="Gross S."/>
            <person name="Joshi V."/>
            <person name="Fowler G."/>
            <person name="Nazareth L."/>
            <person name="Reid J."/>
            <person name="Worley K."/>
            <person name="Petrosino J."/>
            <person name="Highlander S."/>
            <person name="Gibbs R."/>
        </authorList>
    </citation>
    <scope>NUCLEOTIDE SEQUENCE [LARGE SCALE GENOMIC DNA]</scope>
    <source>
        <strain evidence="2 3">DSM 16608</strain>
    </source>
</reference>
<evidence type="ECO:0000256" key="1">
    <source>
        <dbReference type="SAM" id="Phobius"/>
    </source>
</evidence>
<dbReference type="Proteomes" id="UP000005697">
    <property type="component" value="Unassembled WGS sequence"/>
</dbReference>
<name>F0FAC7_9BACT</name>
<keyword evidence="1" id="KW-0812">Transmembrane</keyword>
<keyword evidence="1" id="KW-0472">Membrane</keyword>
<proteinExistence type="predicted"/>
<gene>
    <name evidence="2" type="ORF">HMPREF9141_2544</name>
</gene>
<comment type="caution">
    <text evidence="2">The sequence shown here is derived from an EMBL/GenBank/DDBJ whole genome shotgun (WGS) entry which is preliminary data.</text>
</comment>
<dbReference type="HOGENOM" id="CLU_3203547_0_0_10"/>
<protein>
    <submittedName>
        <fullName evidence="2">Uncharacterized protein</fullName>
    </submittedName>
</protein>
<organism evidence="2 3">
    <name type="scientific">Prevotella multiformis DSM 16608</name>
    <dbReference type="NCBI Taxonomy" id="888743"/>
    <lineage>
        <taxon>Bacteria</taxon>
        <taxon>Pseudomonadati</taxon>
        <taxon>Bacteroidota</taxon>
        <taxon>Bacteroidia</taxon>
        <taxon>Bacteroidales</taxon>
        <taxon>Prevotellaceae</taxon>
        <taxon>Prevotella</taxon>
    </lineage>
</organism>
<sequence length="45" mass="5583">MIKMRKLYYKQKQNNEKVSNSFFILSCFNIHFWTICIGYTIRKFV</sequence>
<accession>F0FAC7</accession>
<keyword evidence="1" id="KW-1133">Transmembrane helix</keyword>
<evidence type="ECO:0000313" key="3">
    <source>
        <dbReference type="Proteomes" id="UP000005697"/>
    </source>
</evidence>
<dbReference type="EMBL" id="AEWX01000043">
    <property type="protein sequence ID" value="EGC18851.1"/>
    <property type="molecule type" value="Genomic_DNA"/>
</dbReference>
<dbReference type="AlphaFoldDB" id="F0FAC7"/>
<evidence type="ECO:0000313" key="2">
    <source>
        <dbReference type="EMBL" id="EGC18851.1"/>
    </source>
</evidence>
<keyword evidence="3" id="KW-1185">Reference proteome</keyword>